<dbReference type="EMBL" id="CAJVPM010002668">
    <property type="protein sequence ID" value="CAG8490394.1"/>
    <property type="molecule type" value="Genomic_DNA"/>
</dbReference>
<accession>A0ACA9KU26</accession>
<organism evidence="1 2">
    <name type="scientific">Scutellospora calospora</name>
    <dbReference type="NCBI Taxonomy" id="85575"/>
    <lineage>
        <taxon>Eukaryota</taxon>
        <taxon>Fungi</taxon>
        <taxon>Fungi incertae sedis</taxon>
        <taxon>Mucoromycota</taxon>
        <taxon>Glomeromycotina</taxon>
        <taxon>Glomeromycetes</taxon>
        <taxon>Diversisporales</taxon>
        <taxon>Gigasporaceae</taxon>
        <taxon>Scutellospora</taxon>
    </lineage>
</organism>
<dbReference type="Proteomes" id="UP000789860">
    <property type="component" value="Unassembled WGS sequence"/>
</dbReference>
<gene>
    <name evidence="1" type="ORF">SCALOS_LOCUS2802</name>
</gene>
<keyword evidence="2" id="KW-1185">Reference proteome</keyword>
<comment type="caution">
    <text evidence="1">The sequence shown here is derived from an EMBL/GenBank/DDBJ whole genome shotgun (WGS) entry which is preliminary data.</text>
</comment>
<name>A0ACA9KU26_9GLOM</name>
<proteinExistence type="predicted"/>
<protein>
    <submittedName>
        <fullName evidence="1">4370_t:CDS:1</fullName>
    </submittedName>
</protein>
<evidence type="ECO:0000313" key="2">
    <source>
        <dbReference type="Proteomes" id="UP000789860"/>
    </source>
</evidence>
<evidence type="ECO:0000313" key="1">
    <source>
        <dbReference type="EMBL" id="CAG8490394.1"/>
    </source>
</evidence>
<reference evidence="1" key="1">
    <citation type="submission" date="2021-06" db="EMBL/GenBank/DDBJ databases">
        <authorList>
            <person name="Kallberg Y."/>
            <person name="Tangrot J."/>
            <person name="Rosling A."/>
        </authorList>
    </citation>
    <scope>NUCLEOTIDE SEQUENCE</scope>
    <source>
        <strain evidence="1">AU212A</strain>
    </source>
</reference>
<sequence length="131" mass="15117">MSFAGSTYEENIFATDFAALKQLYTNKLLENLLHIDNRYDTEWRKATMAKDGDNQIYNKKHILAILSYMALNDIWDQSTTPSPIIHKLNQLKPYNFKCGSGEVNEIALNYNNSSAYYAKRRKVTIAKEVVE</sequence>